<name>A0A0T5P3Y6_9RHOB</name>
<keyword evidence="1" id="KW-0812">Transmembrane</keyword>
<protein>
    <submittedName>
        <fullName evidence="2">Uncharacterized protein</fullName>
    </submittedName>
</protein>
<gene>
    <name evidence="3" type="ORF">RIdsm_02251</name>
    <name evidence="2" type="ORF">XM52_21285</name>
</gene>
<organism evidence="2 4">
    <name type="scientific">Roseovarius indicus</name>
    <dbReference type="NCBI Taxonomy" id="540747"/>
    <lineage>
        <taxon>Bacteria</taxon>
        <taxon>Pseudomonadati</taxon>
        <taxon>Pseudomonadota</taxon>
        <taxon>Alphaproteobacteria</taxon>
        <taxon>Rhodobacterales</taxon>
        <taxon>Roseobacteraceae</taxon>
        <taxon>Roseovarius</taxon>
    </lineage>
</organism>
<dbReference type="Proteomes" id="UP000051401">
    <property type="component" value="Unassembled WGS sequence"/>
</dbReference>
<keyword evidence="1" id="KW-1133">Transmembrane helix</keyword>
<evidence type="ECO:0000313" key="5">
    <source>
        <dbReference type="Proteomes" id="UP000325785"/>
    </source>
</evidence>
<dbReference type="PATRIC" id="fig|540747.5.peg.2024"/>
<keyword evidence="1" id="KW-0472">Membrane</keyword>
<keyword evidence="4" id="KW-1185">Reference proteome</keyword>
<dbReference type="EMBL" id="CP031598">
    <property type="protein sequence ID" value="QEW26452.1"/>
    <property type="molecule type" value="Genomic_DNA"/>
</dbReference>
<dbReference type="RefSeq" id="WP_057819334.1">
    <property type="nucleotide sequence ID" value="NZ_FOMY01000014.1"/>
</dbReference>
<accession>A0A0T5P3Y6</accession>
<reference evidence="3 5" key="2">
    <citation type="submission" date="2018-08" db="EMBL/GenBank/DDBJ databases">
        <title>Genetic Globetrotter - A new plasmid hitch-hiking vast phylogenetic and geographic distances.</title>
        <authorList>
            <person name="Vollmers J."/>
            <person name="Petersen J."/>
        </authorList>
    </citation>
    <scope>NUCLEOTIDE SEQUENCE [LARGE SCALE GENOMIC DNA]</scope>
    <source>
        <strain evidence="3 5">DSM 26383</strain>
    </source>
</reference>
<evidence type="ECO:0000313" key="4">
    <source>
        <dbReference type="Proteomes" id="UP000051401"/>
    </source>
</evidence>
<dbReference type="OrthoDB" id="7829286at2"/>
<dbReference type="Proteomes" id="UP000325785">
    <property type="component" value="Chromosome"/>
</dbReference>
<feature type="transmembrane region" description="Helical" evidence="1">
    <location>
        <begin position="242"/>
        <end position="263"/>
    </location>
</feature>
<proteinExistence type="predicted"/>
<sequence>MKTKECMNGLIMTTGNTWATAGLAFTTFRELDIVDIANHVVGSFEALGHRVTSQHIISEHRALITTAQLELYLTAEEDVSLSALALRMPTYLSVAIASKDEKRTSTFSRDSALARSLQKLHEELAPDYVKWIDTDVVLSASDFAGALGLTIDEKRPAGKVVPRRVTPNKALPDIEETNDMLQQRITDQDPAIFDHAAAPDRLRKVFTENWVDPDILATEAAADKLAREKEDIERAAPLRLSAWFLSFAVALFALPLGIMLLILNCAKGENLRLASQTAALTGTFIGLQTFGSTAQAMTALQSIIG</sequence>
<evidence type="ECO:0000256" key="1">
    <source>
        <dbReference type="SAM" id="Phobius"/>
    </source>
</evidence>
<dbReference type="KEGG" id="rid:RIdsm_02251"/>
<dbReference type="AlphaFoldDB" id="A0A0T5P3Y6"/>
<dbReference type="EMBL" id="LAXI01000018">
    <property type="protein sequence ID" value="KRS15832.1"/>
    <property type="molecule type" value="Genomic_DNA"/>
</dbReference>
<reference evidence="2 4" key="1">
    <citation type="submission" date="2015-04" db="EMBL/GenBank/DDBJ databases">
        <title>The draft genome sequence of Roseovarius indicus B108T.</title>
        <authorList>
            <person name="Li G."/>
            <person name="Lai Q."/>
            <person name="Shao Z."/>
            <person name="Yan P."/>
        </authorList>
    </citation>
    <scope>NUCLEOTIDE SEQUENCE [LARGE SCALE GENOMIC DNA]</scope>
    <source>
        <strain evidence="2 4">B108</strain>
    </source>
</reference>
<evidence type="ECO:0000313" key="2">
    <source>
        <dbReference type="EMBL" id="KRS15832.1"/>
    </source>
</evidence>
<evidence type="ECO:0000313" key="3">
    <source>
        <dbReference type="EMBL" id="QEW26452.1"/>
    </source>
</evidence>
<dbReference type="STRING" id="540747.SAMN04488031_11432"/>